<organism evidence="1">
    <name type="scientific">marine sediment metagenome</name>
    <dbReference type="NCBI Taxonomy" id="412755"/>
    <lineage>
        <taxon>unclassified sequences</taxon>
        <taxon>metagenomes</taxon>
        <taxon>ecological metagenomes</taxon>
    </lineage>
</organism>
<dbReference type="AlphaFoldDB" id="A0A0F9W723"/>
<evidence type="ECO:0000313" key="1">
    <source>
        <dbReference type="EMBL" id="KKN73813.1"/>
    </source>
</evidence>
<accession>A0A0F9W723</accession>
<comment type="caution">
    <text evidence="1">The sequence shown here is derived from an EMBL/GenBank/DDBJ whole genome shotgun (WGS) entry which is preliminary data.</text>
</comment>
<protein>
    <submittedName>
        <fullName evidence="1">Uncharacterized protein</fullName>
    </submittedName>
</protein>
<proteinExistence type="predicted"/>
<reference evidence="1" key="1">
    <citation type="journal article" date="2015" name="Nature">
        <title>Complex archaea that bridge the gap between prokaryotes and eukaryotes.</title>
        <authorList>
            <person name="Spang A."/>
            <person name="Saw J.H."/>
            <person name="Jorgensen S.L."/>
            <person name="Zaremba-Niedzwiedzka K."/>
            <person name="Martijn J."/>
            <person name="Lind A.E."/>
            <person name="van Eijk R."/>
            <person name="Schleper C."/>
            <person name="Guy L."/>
            <person name="Ettema T.J."/>
        </authorList>
    </citation>
    <scope>NUCLEOTIDE SEQUENCE</scope>
</reference>
<gene>
    <name evidence="1" type="ORF">LCGC14_0396150</name>
</gene>
<dbReference type="EMBL" id="LAZR01000336">
    <property type="protein sequence ID" value="KKN73813.1"/>
    <property type="molecule type" value="Genomic_DNA"/>
</dbReference>
<sequence>MEEPTSWDRGGQVVFAGGHAWGIKKVVGDIGELKTVCLGTEEDVKKRLADAR</sequence>
<name>A0A0F9W723_9ZZZZ</name>